<dbReference type="GO" id="GO:0009423">
    <property type="term" value="P:chorismate biosynthetic process"/>
    <property type="evidence" value="ECO:0007669"/>
    <property type="project" value="UniProtKB-UniRule"/>
</dbReference>
<dbReference type="InterPro" id="IPR031322">
    <property type="entry name" value="Shikimate/glucono_kinase"/>
</dbReference>
<dbReference type="EMBL" id="JACRUO010000001">
    <property type="protein sequence ID" value="MBD3688778.1"/>
    <property type="molecule type" value="Genomic_DNA"/>
</dbReference>
<protein>
    <recommendedName>
        <fullName evidence="7">Shikimate kinase</fullName>
        <shortName evidence="7">SK</shortName>
        <ecNumber evidence="7">2.7.1.71</ecNumber>
    </recommendedName>
</protein>
<dbReference type="GO" id="GO:0005524">
    <property type="term" value="F:ATP binding"/>
    <property type="evidence" value="ECO:0007669"/>
    <property type="project" value="UniProtKB-UniRule"/>
</dbReference>
<comment type="caution">
    <text evidence="8">The sequence shown here is derived from an EMBL/GenBank/DDBJ whole genome shotgun (WGS) entry which is preliminary data.</text>
</comment>
<feature type="binding site" evidence="7">
    <location>
        <position position="16"/>
    </location>
    <ligand>
        <name>Mg(2+)</name>
        <dbReference type="ChEBI" id="CHEBI:18420"/>
    </ligand>
</feature>
<dbReference type="GO" id="GO:0008652">
    <property type="term" value="P:amino acid biosynthetic process"/>
    <property type="evidence" value="ECO:0007669"/>
    <property type="project" value="UniProtKB-KW"/>
</dbReference>
<dbReference type="HAMAP" id="MF_00109">
    <property type="entry name" value="Shikimate_kinase"/>
    <property type="match status" value="1"/>
</dbReference>
<proteinExistence type="inferred from homology"/>
<dbReference type="InterPro" id="IPR027417">
    <property type="entry name" value="P-loop_NTPase"/>
</dbReference>
<keyword evidence="3 7" id="KW-0547">Nucleotide-binding</keyword>
<comment type="cofactor">
    <cofactor evidence="7">
        <name>Mg(2+)</name>
        <dbReference type="ChEBI" id="CHEBI:18420"/>
    </cofactor>
    <text evidence="7">Binds 1 Mg(2+) ion per subunit.</text>
</comment>
<keyword evidence="7" id="KW-0479">Metal-binding</keyword>
<comment type="pathway">
    <text evidence="7">Metabolic intermediate biosynthesis; chorismate biosynthesis; chorismate from D-erythrose 4-phosphate and phosphoenolpyruvate: step 5/7.</text>
</comment>
<keyword evidence="7" id="KW-0460">Magnesium</keyword>
<evidence type="ECO:0000313" key="8">
    <source>
        <dbReference type="EMBL" id="MBD3688778.1"/>
    </source>
</evidence>
<feature type="binding site" evidence="7">
    <location>
        <position position="121"/>
    </location>
    <ligand>
        <name>ATP</name>
        <dbReference type="ChEBI" id="CHEBI:30616"/>
    </ligand>
</feature>
<dbReference type="AlphaFoldDB" id="A0A8I0KTN1"/>
<keyword evidence="7" id="KW-0963">Cytoplasm</keyword>
<comment type="catalytic activity">
    <reaction evidence="7">
        <text>shikimate + ATP = 3-phosphoshikimate + ADP + H(+)</text>
        <dbReference type="Rhea" id="RHEA:13121"/>
        <dbReference type="ChEBI" id="CHEBI:15378"/>
        <dbReference type="ChEBI" id="CHEBI:30616"/>
        <dbReference type="ChEBI" id="CHEBI:36208"/>
        <dbReference type="ChEBI" id="CHEBI:145989"/>
        <dbReference type="ChEBI" id="CHEBI:456216"/>
        <dbReference type="EC" id="2.7.1.71"/>
    </reaction>
</comment>
<organism evidence="8 9">
    <name type="scientific">Nanchangia anserum</name>
    <dbReference type="NCBI Taxonomy" id="2692125"/>
    <lineage>
        <taxon>Bacteria</taxon>
        <taxon>Bacillati</taxon>
        <taxon>Actinomycetota</taxon>
        <taxon>Actinomycetes</taxon>
        <taxon>Actinomycetales</taxon>
        <taxon>Actinomycetaceae</taxon>
        <taxon>Nanchangia</taxon>
    </lineage>
</organism>
<keyword evidence="4 7" id="KW-0418">Kinase</keyword>
<evidence type="ECO:0000256" key="7">
    <source>
        <dbReference type="HAMAP-Rule" id="MF_00109"/>
    </source>
</evidence>
<sequence>MSPDLIILGLPGSGKTTLAEEVARASGLAVTDTDDLVSQATGMPAHDYLFAHGQEAFDRAEDEALRDALARRGIVVVGGGATDREENVAAISALRATGVPVVVTQADPAALVARLGLNAPRPVGMGAPRRWIREWSEQRHAVWASFDPLLVSTSNPAGPDIAPVLEALASRGFSPRCARD</sequence>
<comment type="subunit">
    <text evidence="7">Monomer.</text>
</comment>
<dbReference type="SUPFAM" id="SSF52540">
    <property type="entry name" value="P-loop containing nucleoside triphosphate hydrolases"/>
    <property type="match status" value="1"/>
</dbReference>
<evidence type="ECO:0000256" key="5">
    <source>
        <dbReference type="ARBA" id="ARBA00022840"/>
    </source>
</evidence>
<keyword evidence="6 7" id="KW-0057">Aromatic amino acid biosynthesis</keyword>
<gene>
    <name evidence="7" type="primary">aroK</name>
    <name evidence="8" type="ORF">H8R10_00770</name>
</gene>
<dbReference type="InterPro" id="IPR000623">
    <property type="entry name" value="Shikimate_kinase/TSH1"/>
</dbReference>
<reference evidence="8 9" key="1">
    <citation type="submission" date="2020-08" db="EMBL/GenBank/DDBJ databases">
        <title>Winkia gen. nov., sp. nov., isolated from faeces of the Anser albifrons in China.</title>
        <authorList>
            <person name="Liu Q."/>
        </authorList>
    </citation>
    <scope>NUCLEOTIDE SEQUENCE [LARGE SCALE GENOMIC DNA]</scope>
    <source>
        <strain evidence="8 9">C62</strain>
    </source>
</reference>
<keyword evidence="1 7" id="KW-0028">Amino-acid biosynthesis</keyword>
<accession>A0A8I0KTN1</accession>
<dbReference type="PANTHER" id="PTHR21087:SF16">
    <property type="entry name" value="SHIKIMATE KINASE 1, CHLOROPLASTIC"/>
    <property type="match status" value="1"/>
</dbReference>
<feature type="binding site" evidence="7">
    <location>
        <begin position="12"/>
        <end position="17"/>
    </location>
    <ligand>
        <name>ATP</name>
        <dbReference type="ChEBI" id="CHEBI:30616"/>
    </ligand>
</feature>
<dbReference type="PRINTS" id="PR01100">
    <property type="entry name" value="SHIKIMTKNASE"/>
</dbReference>
<evidence type="ECO:0000256" key="6">
    <source>
        <dbReference type="ARBA" id="ARBA00023141"/>
    </source>
</evidence>
<keyword evidence="5 7" id="KW-0067">ATP-binding</keyword>
<evidence type="ECO:0000256" key="3">
    <source>
        <dbReference type="ARBA" id="ARBA00022741"/>
    </source>
</evidence>
<evidence type="ECO:0000256" key="2">
    <source>
        <dbReference type="ARBA" id="ARBA00022679"/>
    </source>
</evidence>
<feature type="binding site" evidence="7">
    <location>
        <position position="139"/>
    </location>
    <ligand>
        <name>substrate</name>
    </ligand>
</feature>
<dbReference type="UniPathway" id="UPA00053">
    <property type="reaction ID" value="UER00088"/>
</dbReference>
<evidence type="ECO:0000256" key="4">
    <source>
        <dbReference type="ARBA" id="ARBA00022777"/>
    </source>
</evidence>
<evidence type="ECO:0000256" key="1">
    <source>
        <dbReference type="ARBA" id="ARBA00022605"/>
    </source>
</evidence>
<dbReference type="Pfam" id="PF01202">
    <property type="entry name" value="SKI"/>
    <property type="match status" value="1"/>
</dbReference>
<comment type="similarity">
    <text evidence="7">Belongs to the shikimate kinase family.</text>
</comment>
<evidence type="ECO:0000313" key="9">
    <source>
        <dbReference type="Proteomes" id="UP000627538"/>
    </source>
</evidence>
<comment type="subcellular location">
    <subcellularLocation>
        <location evidence="7">Cytoplasm</location>
    </subcellularLocation>
</comment>
<dbReference type="Gene3D" id="3.40.50.300">
    <property type="entry name" value="P-loop containing nucleotide triphosphate hydrolases"/>
    <property type="match status" value="1"/>
</dbReference>
<dbReference type="GO" id="GO:0004765">
    <property type="term" value="F:shikimate kinase activity"/>
    <property type="evidence" value="ECO:0007669"/>
    <property type="project" value="UniProtKB-UniRule"/>
</dbReference>
<feature type="binding site" evidence="7">
    <location>
        <position position="79"/>
    </location>
    <ligand>
        <name>substrate</name>
    </ligand>
</feature>
<comment type="caution">
    <text evidence="7">Lacks conserved residue(s) required for the propagation of feature annotation.</text>
</comment>
<dbReference type="PANTHER" id="PTHR21087">
    <property type="entry name" value="SHIKIMATE KINASE"/>
    <property type="match status" value="1"/>
</dbReference>
<keyword evidence="2 7" id="KW-0808">Transferase</keyword>
<dbReference type="RefSeq" id="WP_191070880.1">
    <property type="nucleotide sequence ID" value="NZ_CP060506.1"/>
</dbReference>
<keyword evidence="9" id="KW-1185">Reference proteome</keyword>
<dbReference type="EC" id="2.7.1.71" evidence="7"/>
<comment type="function">
    <text evidence="7">Catalyzes the specific phosphorylation of the 3-hydroxyl group of shikimic acid using ATP as a cosubstrate.</text>
</comment>
<dbReference type="GO" id="GO:0005829">
    <property type="term" value="C:cytosol"/>
    <property type="evidence" value="ECO:0007669"/>
    <property type="project" value="TreeGrafter"/>
</dbReference>
<dbReference type="GO" id="GO:0009073">
    <property type="term" value="P:aromatic amino acid family biosynthetic process"/>
    <property type="evidence" value="ECO:0007669"/>
    <property type="project" value="UniProtKB-KW"/>
</dbReference>
<feature type="binding site" evidence="7">
    <location>
        <position position="34"/>
    </location>
    <ligand>
        <name>substrate</name>
    </ligand>
</feature>
<name>A0A8I0KTN1_9ACTO</name>
<dbReference type="GO" id="GO:0000287">
    <property type="term" value="F:magnesium ion binding"/>
    <property type="evidence" value="ECO:0007669"/>
    <property type="project" value="UniProtKB-UniRule"/>
</dbReference>
<dbReference type="Proteomes" id="UP000627538">
    <property type="component" value="Unassembled WGS sequence"/>
</dbReference>